<dbReference type="GO" id="GO:0022857">
    <property type="term" value="F:transmembrane transporter activity"/>
    <property type="evidence" value="ECO:0007669"/>
    <property type="project" value="InterPro"/>
</dbReference>
<evidence type="ECO:0000256" key="2">
    <source>
        <dbReference type="ARBA" id="ARBA00022448"/>
    </source>
</evidence>
<feature type="transmembrane region" description="Helical" evidence="7">
    <location>
        <begin position="225"/>
        <end position="245"/>
    </location>
</feature>
<dbReference type="InterPro" id="IPR011701">
    <property type="entry name" value="MFS"/>
</dbReference>
<dbReference type="SUPFAM" id="SSF103473">
    <property type="entry name" value="MFS general substrate transporter"/>
    <property type="match status" value="1"/>
</dbReference>
<dbReference type="GO" id="GO:0016020">
    <property type="term" value="C:membrane"/>
    <property type="evidence" value="ECO:0007669"/>
    <property type="project" value="UniProtKB-SubCell"/>
</dbReference>
<name>A0A1W5CYP5_9LECA</name>
<keyword evidence="5 7" id="KW-0472">Membrane</keyword>
<dbReference type="InterPro" id="IPR036259">
    <property type="entry name" value="MFS_trans_sf"/>
</dbReference>
<feature type="transmembrane region" description="Helical" evidence="7">
    <location>
        <begin position="451"/>
        <end position="473"/>
    </location>
</feature>
<feature type="transmembrane region" description="Helical" evidence="7">
    <location>
        <begin position="331"/>
        <end position="351"/>
    </location>
</feature>
<dbReference type="Proteomes" id="UP000192927">
    <property type="component" value="Unassembled WGS sequence"/>
</dbReference>
<comment type="subcellular location">
    <subcellularLocation>
        <location evidence="1">Membrane</location>
        <topology evidence="1">Multi-pass membrane protein</topology>
    </subcellularLocation>
</comment>
<evidence type="ECO:0000256" key="5">
    <source>
        <dbReference type="ARBA" id="ARBA00023136"/>
    </source>
</evidence>
<keyword evidence="9" id="KW-1185">Reference proteome</keyword>
<feature type="transmembrane region" description="Helical" evidence="7">
    <location>
        <begin position="162"/>
        <end position="184"/>
    </location>
</feature>
<dbReference type="Pfam" id="PF07690">
    <property type="entry name" value="MFS_1"/>
    <property type="match status" value="1"/>
</dbReference>
<keyword evidence="2" id="KW-0813">Transport</keyword>
<feature type="transmembrane region" description="Helical" evidence="7">
    <location>
        <begin position="131"/>
        <end position="150"/>
    </location>
</feature>
<evidence type="ECO:0000256" key="7">
    <source>
        <dbReference type="SAM" id="Phobius"/>
    </source>
</evidence>
<reference evidence="9" key="1">
    <citation type="submission" date="2017-03" db="EMBL/GenBank/DDBJ databases">
        <authorList>
            <person name="Sharma R."/>
            <person name="Thines M."/>
        </authorList>
    </citation>
    <scope>NUCLEOTIDE SEQUENCE [LARGE SCALE GENOMIC DNA]</scope>
</reference>
<evidence type="ECO:0000313" key="8">
    <source>
        <dbReference type="EMBL" id="SLM35997.1"/>
    </source>
</evidence>
<keyword evidence="4 7" id="KW-1133">Transmembrane helix</keyword>
<dbReference type="AlphaFoldDB" id="A0A1W5CYP5"/>
<sequence>MGLFSKLGRAPPPTTTDYVEEQTGGRFGLDAEKVVEGSQVENSAQPPSHHVHPEAERAVVRKLDWRVPPLVVALYLISFLDRSNIGNARIAGMTKDLKLHGNRYQWLLTIFYITYILFEFQAIMWKIVPPHIWASFVVLSWGIIATLQSAVQSWSGEMACRFFLGASEAGFGPGIPYLLSFFYLRHELGFRIGIFLSAAPLATTFAGALAYGITSGHSKLANWRLLFLVEGLPTILMAPVAFLFLPDSPDKARFLNEDEKLVAKARGVRQVGDTKRVGGVVWKDVVAALLDAKCWFTALMYFSCNVSFSSLPVFLPTILNDMRFNAIDSQGLTAPPFFFSFLVTIFSTYVADRTQQRGYMLMFLSCIGGIGYILLATCKTVGVRYFGVFLAAAGVFPCIANILPWVLNNQGSDTRRGMGIVILNVIGQCGPLLGTNIFPTSDSPRYIKGQSICAAFIFFNGLLAFGLRTLLVWENKKLDEKHGSRVARIASQTGDPAGKESAVAEENYGPTFRYIL</sequence>
<protein>
    <submittedName>
        <fullName evidence="8">Mfs transporter</fullName>
    </submittedName>
</protein>
<feature type="transmembrane region" description="Helical" evidence="7">
    <location>
        <begin position="190"/>
        <end position="213"/>
    </location>
</feature>
<feature type="transmembrane region" description="Helical" evidence="7">
    <location>
        <begin position="385"/>
        <end position="407"/>
    </location>
</feature>
<dbReference type="FunFam" id="1.20.1250.20:FF:000013">
    <property type="entry name" value="MFS general substrate transporter"/>
    <property type="match status" value="1"/>
</dbReference>
<feature type="transmembrane region" description="Helical" evidence="7">
    <location>
        <begin position="298"/>
        <end position="319"/>
    </location>
</feature>
<feature type="region of interest" description="Disordered" evidence="6">
    <location>
        <begin position="1"/>
        <end position="20"/>
    </location>
</feature>
<dbReference type="PANTHER" id="PTHR43791">
    <property type="entry name" value="PERMEASE-RELATED"/>
    <property type="match status" value="1"/>
</dbReference>
<evidence type="ECO:0000313" key="9">
    <source>
        <dbReference type="Proteomes" id="UP000192927"/>
    </source>
</evidence>
<proteinExistence type="predicted"/>
<dbReference type="FunFam" id="1.20.1250.20:FF:000018">
    <property type="entry name" value="MFS transporter permease"/>
    <property type="match status" value="1"/>
</dbReference>
<dbReference type="Gene3D" id="1.20.1250.20">
    <property type="entry name" value="MFS general substrate transporter like domains"/>
    <property type="match status" value="2"/>
</dbReference>
<feature type="transmembrane region" description="Helical" evidence="7">
    <location>
        <begin position="419"/>
        <end position="439"/>
    </location>
</feature>
<evidence type="ECO:0000256" key="4">
    <source>
        <dbReference type="ARBA" id="ARBA00022989"/>
    </source>
</evidence>
<keyword evidence="3 7" id="KW-0812">Transmembrane</keyword>
<evidence type="ECO:0000256" key="1">
    <source>
        <dbReference type="ARBA" id="ARBA00004141"/>
    </source>
</evidence>
<evidence type="ECO:0000256" key="3">
    <source>
        <dbReference type="ARBA" id="ARBA00022692"/>
    </source>
</evidence>
<dbReference type="PANTHER" id="PTHR43791:SF36">
    <property type="entry name" value="TRANSPORTER, PUTATIVE (AFU_ORTHOLOGUE AFUA_6G08340)-RELATED"/>
    <property type="match status" value="1"/>
</dbReference>
<organism evidence="8 9">
    <name type="scientific">Lasallia pustulata</name>
    <dbReference type="NCBI Taxonomy" id="136370"/>
    <lineage>
        <taxon>Eukaryota</taxon>
        <taxon>Fungi</taxon>
        <taxon>Dikarya</taxon>
        <taxon>Ascomycota</taxon>
        <taxon>Pezizomycotina</taxon>
        <taxon>Lecanoromycetes</taxon>
        <taxon>OSLEUM clade</taxon>
        <taxon>Umbilicariomycetidae</taxon>
        <taxon>Umbilicariales</taxon>
        <taxon>Umbilicariaceae</taxon>
        <taxon>Lasallia</taxon>
    </lineage>
</organism>
<accession>A0A1W5CYP5</accession>
<dbReference type="EMBL" id="FWEW01000869">
    <property type="protein sequence ID" value="SLM35997.1"/>
    <property type="molecule type" value="Genomic_DNA"/>
</dbReference>
<feature type="transmembrane region" description="Helical" evidence="7">
    <location>
        <begin position="106"/>
        <end position="125"/>
    </location>
</feature>
<evidence type="ECO:0000256" key="6">
    <source>
        <dbReference type="SAM" id="MobiDB-lite"/>
    </source>
</evidence>
<feature type="transmembrane region" description="Helical" evidence="7">
    <location>
        <begin position="357"/>
        <end position="378"/>
    </location>
</feature>